<accession>A0ABQ9G547</accession>
<evidence type="ECO:0000313" key="2">
    <source>
        <dbReference type="Proteomes" id="UP001159363"/>
    </source>
</evidence>
<reference evidence="1 2" key="1">
    <citation type="submission" date="2023-02" db="EMBL/GenBank/DDBJ databases">
        <title>LHISI_Scaffold_Assembly.</title>
        <authorList>
            <person name="Stuart O.P."/>
            <person name="Cleave R."/>
            <person name="Magrath M.J.L."/>
            <person name="Mikheyev A.S."/>
        </authorList>
    </citation>
    <scope>NUCLEOTIDE SEQUENCE [LARGE SCALE GENOMIC DNA]</scope>
    <source>
        <strain evidence="1">Daus_M_001</strain>
        <tissue evidence="1">Leg muscle</tissue>
    </source>
</reference>
<sequence>MTVHLMGAHPFPDWLREALETVVAPGWLLRAARGTLLAGLPAGERRSNTCHWPETPSCWCVQLKSAFISGQLNRECSAASEVQAAVCGPARSKLAGETALQLFRGPGASGNKGATTSRESPVSLLAFHQGEPGSIPGRVIPGFSQVGIVPLAGGFSRGSPISSALAFRRCSIHSHLNRRLENHLRDKSCGLPPCRLGAQAPDQLRPHMGSLATELLRPHYWMLYPLTSCDPTIGFSIH</sequence>
<comment type="caution">
    <text evidence="1">The sequence shown here is derived from an EMBL/GenBank/DDBJ whole genome shotgun (WGS) entry which is preliminary data.</text>
</comment>
<dbReference type="EMBL" id="JARBHB010000015">
    <property type="protein sequence ID" value="KAJ8867591.1"/>
    <property type="molecule type" value="Genomic_DNA"/>
</dbReference>
<gene>
    <name evidence="1" type="ORF">PR048_031393</name>
</gene>
<keyword evidence="2" id="KW-1185">Reference proteome</keyword>
<evidence type="ECO:0000313" key="1">
    <source>
        <dbReference type="EMBL" id="KAJ8867591.1"/>
    </source>
</evidence>
<organism evidence="1 2">
    <name type="scientific">Dryococelus australis</name>
    <dbReference type="NCBI Taxonomy" id="614101"/>
    <lineage>
        <taxon>Eukaryota</taxon>
        <taxon>Metazoa</taxon>
        <taxon>Ecdysozoa</taxon>
        <taxon>Arthropoda</taxon>
        <taxon>Hexapoda</taxon>
        <taxon>Insecta</taxon>
        <taxon>Pterygota</taxon>
        <taxon>Neoptera</taxon>
        <taxon>Polyneoptera</taxon>
        <taxon>Phasmatodea</taxon>
        <taxon>Verophasmatodea</taxon>
        <taxon>Anareolatae</taxon>
        <taxon>Phasmatidae</taxon>
        <taxon>Eurycanthinae</taxon>
        <taxon>Dryococelus</taxon>
    </lineage>
</organism>
<protein>
    <submittedName>
        <fullName evidence="1">Uncharacterized protein</fullName>
    </submittedName>
</protein>
<dbReference type="Proteomes" id="UP001159363">
    <property type="component" value="Chromosome 14"/>
</dbReference>
<proteinExistence type="predicted"/>
<name>A0ABQ9G547_9NEOP</name>